<keyword evidence="6" id="KW-1185">Reference proteome</keyword>
<feature type="domain" description="Glucose-1-phosphate adenylyltransferase/Bifunctional protein GlmU-like C-terminal hexapeptide" evidence="4">
    <location>
        <begin position="294"/>
        <end position="366"/>
    </location>
</feature>
<dbReference type="InterPro" id="IPR011832">
    <property type="entry name" value="GlgDAde_trans"/>
</dbReference>
<dbReference type="NCBIfam" id="TIGR02092">
    <property type="entry name" value="glgD"/>
    <property type="match status" value="1"/>
</dbReference>
<gene>
    <name evidence="5" type="ORF">SAMN05421736_10529</name>
</gene>
<feature type="domain" description="Nucleotidyl transferase" evidence="3">
    <location>
        <begin position="30"/>
        <end position="221"/>
    </location>
</feature>
<evidence type="ECO:0000259" key="3">
    <source>
        <dbReference type="Pfam" id="PF00483"/>
    </source>
</evidence>
<dbReference type="InterPro" id="IPR029044">
    <property type="entry name" value="Nucleotide-diphossugar_trans"/>
</dbReference>
<evidence type="ECO:0000256" key="2">
    <source>
        <dbReference type="ARBA" id="ARBA00023056"/>
    </source>
</evidence>
<dbReference type="Gene3D" id="2.160.10.10">
    <property type="entry name" value="Hexapeptide repeat proteins"/>
    <property type="match status" value="1"/>
</dbReference>
<dbReference type="CDD" id="cd02508">
    <property type="entry name" value="ADP_Glucose_PP"/>
    <property type="match status" value="1"/>
</dbReference>
<comment type="similarity">
    <text evidence="1">Belongs to the bacterial/plant glucose-1-phosphate adenylyltransferase family.</text>
</comment>
<keyword evidence="5" id="KW-0548">Nucleotidyltransferase</keyword>
<evidence type="ECO:0000256" key="1">
    <source>
        <dbReference type="ARBA" id="ARBA00010443"/>
    </source>
</evidence>
<keyword evidence="2" id="KW-0320">Glycogen biosynthesis</keyword>
<reference evidence="6" key="1">
    <citation type="submission" date="2016-10" db="EMBL/GenBank/DDBJ databases">
        <authorList>
            <person name="Varghese N."/>
            <person name="Submissions S."/>
        </authorList>
    </citation>
    <scope>NUCLEOTIDE SEQUENCE [LARGE SCALE GENOMIC DNA]</scope>
    <source>
        <strain evidence="6">SP</strain>
    </source>
</reference>
<dbReference type="SUPFAM" id="SSF53448">
    <property type="entry name" value="Nucleotide-diphospho-sugar transferases"/>
    <property type="match status" value="1"/>
</dbReference>
<dbReference type="InterPro" id="IPR011004">
    <property type="entry name" value="Trimer_LpxA-like_sf"/>
</dbReference>
<dbReference type="CDD" id="cd04651">
    <property type="entry name" value="LbH_G1P_AT_C"/>
    <property type="match status" value="1"/>
</dbReference>
<dbReference type="InterPro" id="IPR056818">
    <property type="entry name" value="GlmU/GlgC-like_hexapep"/>
</dbReference>
<protein>
    <submittedName>
        <fullName evidence="5">Glucose-1-phosphate adenylyltransferase</fullName>
    </submittedName>
</protein>
<dbReference type="InterPro" id="IPR011831">
    <property type="entry name" value="ADP-Glc_PPase"/>
</dbReference>
<dbReference type="PANTHER" id="PTHR43523:SF6">
    <property type="entry name" value="GLYCOGEN BIOSYNTHESIS PROTEIN GLGD"/>
    <property type="match status" value="1"/>
</dbReference>
<name>A0A1H3PFA4_9BACI</name>
<dbReference type="Pfam" id="PF00483">
    <property type="entry name" value="NTP_transferase"/>
    <property type="match status" value="1"/>
</dbReference>
<dbReference type="PANTHER" id="PTHR43523">
    <property type="entry name" value="GLUCOSE-1-PHOSPHATE ADENYLYLTRANSFERASE-RELATED"/>
    <property type="match status" value="1"/>
</dbReference>
<dbReference type="InterPro" id="IPR005835">
    <property type="entry name" value="NTP_transferase_dom"/>
</dbReference>
<dbReference type="SUPFAM" id="SSF51161">
    <property type="entry name" value="Trimeric LpxA-like enzymes"/>
    <property type="match status" value="1"/>
</dbReference>
<dbReference type="Gene3D" id="3.90.550.10">
    <property type="entry name" value="Spore Coat Polysaccharide Biosynthesis Protein SpsA, Chain A"/>
    <property type="match status" value="1"/>
</dbReference>
<dbReference type="GO" id="GO:0005978">
    <property type="term" value="P:glycogen biosynthetic process"/>
    <property type="evidence" value="ECO:0007669"/>
    <property type="project" value="UniProtKB-KW"/>
</dbReference>
<dbReference type="Proteomes" id="UP000198935">
    <property type="component" value="Unassembled WGS sequence"/>
</dbReference>
<dbReference type="AlphaFoldDB" id="A0A1H3PFA4"/>
<evidence type="ECO:0000313" key="6">
    <source>
        <dbReference type="Proteomes" id="UP000198935"/>
    </source>
</evidence>
<dbReference type="GO" id="GO:0008878">
    <property type="term" value="F:glucose-1-phosphate adenylyltransferase activity"/>
    <property type="evidence" value="ECO:0007669"/>
    <property type="project" value="InterPro"/>
</dbReference>
<sequence length="378" mass="42755">MNILAGGASDMDTLMGVINLDYELDLLNELTYFRCGASVPFAGRYRIIDFSLSNMVNTSIQEVAIFARAKYRSLMDHLGTGGDWELDRKHGGLFILPPDWNDPTDISRGDLSHFHNNRDFFTRGRASHILVSGSQFISNTDYEAAFQSHLERNAEVTLICTEVNELTDEHSQCLRVETDEDGWVTDLSHDAGNHYLFTGVYILGKELLLDLVDDCIAHYKSHFFFDGIKEKVGKLKIQAHSHVGYSAYINSVESYYRHSMNLLDARDYRELFMKKPFVKTKVSSQPPMKYCGQANVSNCLLANGCSIDGTVENSILFRGVKVKRGAVIKNSIIMQRCTIEENVHLENVILDKDVVVTKDKTFIGAKEQPYVVPKRKVM</sequence>
<organism evidence="5 6">
    <name type="scientific">Evansella caseinilytica</name>
    <dbReference type="NCBI Taxonomy" id="1503961"/>
    <lineage>
        <taxon>Bacteria</taxon>
        <taxon>Bacillati</taxon>
        <taxon>Bacillota</taxon>
        <taxon>Bacilli</taxon>
        <taxon>Bacillales</taxon>
        <taxon>Bacillaceae</taxon>
        <taxon>Evansella</taxon>
    </lineage>
</organism>
<evidence type="ECO:0000259" key="4">
    <source>
        <dbReference type="Pfam" id="PF24894"/>
    </source>
</evidence>
<keyword evidence="5" id="KW-0808">Transferase</keyword>
<dbReference type="STRING" id="1503961.SAMN05421736_10529"/>
<dbReference type="EMBL" id="FNPI01000005">
    <property type="protein sequence ID" value="SDY99761.1"/>
    <property type="molecule type" value="Genomic_DNA"/>
</dbReference>
<accession>A0A1H3PFA4</accession>
<dbReference type="Pfam" id="PF24894">
    <property type="entry name" value="Hexapep_GlmU"/>
    <property type="match status" value="1"/>
</dbReference>
<proteinExistence type="inferred from homology"/>
<evidence type="ECO:0000313" key="5">
    <source>
        <dbReference type="EMBL" id="SDY99761.1"/>
    </source>
</evidence>